<evidence type="ECO:0000313" key="2">
    <source>
        <dbReference type="EMBL" id="PIT86567.1"/>
    </source>
</evidence>
<feature type="transmembrane region" description="Helical" evidence="1">
    <location>
        <begin position="386"/>
        <end position="416"/>
    </location>
</feature>
<feature type="transmembrane region" description="Helical" evidence="1">
    <location>
        <begin position="178"/>
        <end position="199"/>
    </location>
</feature>
<reference evidence="3" key="1">
    <citation type="submission" date="2017-09" db="EMBL/GenBank/DDBJ databases">
        <title>Depth-based differentiation of microbial function through sediment-hosted aquifers and enrichment of novel symbionts in the deep terrestrial subsurface.</title>
        <authorList>
            <person name="Probst A.J."/>
            <person name="Ladd B."/>
            <person name="Jarett J.K."/>
            <person name="Geller-Mcgrath D.E."/>
            <person name="Sieber C.M.K."/>
            <person name="Emerson J.B."/>
            <person name="Anantharaman K."/>
            <person name="Thomas B.C."/>
            <person name="Malmstrom R."/>
            <person name="Stieglmeier M."/>
            <person name="Klingl A."/>
            <person name="Woyke T."/>
            <person name="Ryan C.M."/>
            <person name="Banfield J.F."/>
        </authorList>
    </citation>
    <scope>NUCLEOTIDE SEQUENCE [LARGE SCALE GENOMIC DNA]</scope>
</reference>
<gene>
    <name evidence="2" type="ORF">COU33_02350</name>
</gene>
<dbReference type="Proteomes" id="UP000229362">
    <property type="component" value="Unassembled WGS sequence"/>
</dbReference>
<comment type="caution">
    <text evidence="2">The sequence shown here is derived from an EMBL/GenBank/DDBJ whole genome shotgun (WGS) entry which is preliminary data.</text>
</comment>
<feature type="transmembrane region" description="Helical" evidence="1">
    <location>
        <begin position="147"/>
        <end position="166"/>
    </location>
</feature>
<feature type="transmembrane region" description="Helical" evidence="1">
    <location>
        <begin position="73"/>
        <end position="93"/>
    </location>
</feature>
<evidence type="ECO:0000313" key="3">
    <source>
        <dbReference type="Proteomes" id="UP000229362"/>
    </source>
</evidence>
<organism evidence="2 3">
    <name type="scientific">Candidatus Magasanikbacteria bacterium CG10_big_fil_rev_8_21_14_0_10_43_6</name>
    <dbReference type="NCBI Taxonomy" id="1974650"/>
    <lineage>
        <taxon>Bacteria</taxon>
        <taxon>Candidatus Magasanikiibacteriota</taxon>
    </lineage>
</organism>
<dbReference type="AlphaFoldDB" id="A0A2M6W182"/>
<accession>A0A2M6W182</accession>
<evidence type="ECO:0000256" key="1">
    <source>
        <dbReference type="SAM" id="Phobius"/>
    </source>
</evidence>
<protein>
    <submittedName>
        <fullName evidence="2">Uncharacterized protein</fullName>
    </submittedName>
</protein>
<feature type="transmembrane region" description="Helical" evidence="1">
    <location>
        <begin position="35"/>
        <end position="53"/>
    </location>
</feature>
<feature type="non-terminal residue" evidence="2">
    <location>
        <position position="540"/>
    </location>
</feature>
<feature type="transmembrane region" description="Helical" evidence="1">
    <location>
        <begin position="206"/>
        <end position="224"/>
    </location>
</feature>
<feature type="transmembrane region" description="Helical" evidence="1">
    <location>
        <begin position="509"/>
        <end position="531"/>
    </location>
</feature>
<keyword evidence="1" id="KW-0812">Transmembrane</keyword>
<feature type="transmembrane region" description="Helical" evidence="1">
    <location>
        <begin position="428"/>
        <end position="448"/>
    </location>
</feature>
<keyword evidence="1" id="KW-0472">Membrane</keyword>
<dbReference type="EMBL" id="PFBZ01000103">
    <property type="protein sequence ID" value="PIT86567.1"/>
    <property type="molecule type" value="Genomic_DNA"/>
</dbReference>
<feature type="transmembrane region" description="Helical" evidence="1">
    <location>
        <begin position="99"/>
        <end position="119"/>
    </location>
</feature>
<feature type="transmembrane region" description="Helical" evidence="1">
    <location>
        <begin position="355"/>
        <end position="374"/>
    </location>
</feature>
<feature type="transmembrane region" description="Helical" evidence="1">
    <location>
        <begin position="12"/>
        <end position="29"/>
    </location>
</feature>
<name>A0A2M6W182_9BACT</name>
<keyword evidence="1" id="KW-1133">Transmembrane helix</keyword>
<sequence>MVSMRQWKQYWKQKDWLFVPLMVFLWLQLTVWHDPIIGLLVFVFYVWLVGSWWRRILRNIFFMKEKNVMTHVFAWSVVSIILGYVVSICIVWYRFTPVVLFFSYLVTGCCSAVLAHFVAKRTWRKKMQAPYPHNTSPSFRLCKMPKVLYLVYLVLWGFLVWILVAGRSSTVAFTPWQVISSYYVPLFFLLSCVLGALLVSTYKTKALLFLVVLHSFLLHAYLPLSHVMPWGGDVWRTMAVEKQIIDGEYIYPVLVGHGAEWVTIGPFDVPRIFMAPHKYIYGHLWGVTVLLAETMGWSLLHINIWLVPILWSLLMPLIFFRMGRLLYGTPRLGLWFSALTSIPFSLQALGGLTLAVSLGTIVFFFTLMLCIQYLRERVPCQRNIVLMLAVLSLFGYSLYALLTWLILGISLFLSLLSRYVIRPVVSKSLVTVMGFVSIFFIPVVELLAKTSYVPEQLIVWAGVRQLVGQFSGWFYATMIRPHDILSGNIFVNHTPQWAFVENMFTVWRYHVLILMLLVFLGIGMKLFHILLEEKRREWHV</sequence>
<proteinExistence type="predicted"/>
<feature type="transmembrane region" description="Helical" evidence="1">
    <location>
        <begin position="457"/>
        <end position="476"/>
    </location>
</feature>
<feature type="transmembrane region" description="Helical" evidence="1">
    <location>
        <begin position="299"/>
        <end position="320"/>
    </location>
</feature>